<feature type="compositionally biased region" description="Basic residues" evidence="1">
    <location>
        <begin position="103"/>
        <end position="116"/>
    </location>
</feature>
<protein>
    <submittedName>
        <fullName evidence="2">Uncharacterized protein</fullName>
    </submittedName>
</protein>
<comment type="caution">
    <text evidence="2">The sequence shown here is derived from an EMBL/GenBank/DDBJ whole genome shotgun (WGS) entry which is preliminary data.</text>
</comment>
<sequence length="223" mass="25550">MADITEPTKGHEPMLAVTNLQEASRDIPLNGFTAYIIASHRPSHQRTENTHPSYCGHHEQRPQSKPKPAERSARPKHRPSNATHGGSKGAKKHVNVNQPQKERKTKRRGRHRRRRSGKESSQPPPPSTPPPKSGNARPPLPPDQVLAWQGNNLHRELDRILKNGRMMIWQQYIFTSAFRKIREALLELGSRDEKGEPITEKEHHARAYARDAFDRFKMCMEKV</sequence>
<accession>A0ABR1WEL9</accession>
<name>A0ABR1WEL9_9PEZI</name>
<evidence type="ECO:0000313" key="2">
    <source>
        <dbReference type="EMBL" id="KAK8081969.1"/>
    </source>
</evidence>
<evidence type="ECO:0000256" key="1">
    <source>
        <dbReference type="SAM" id="MobiDB-lite"/>
    </source>
</evidence>
<dbReference type="Proteomes" id="UP001446871">
    <property type="component" value="Unassembled WGS sequence"/>
</dbReference>
<feature type="compositionally biased region" description="Pro residues" evidence="1">
    <location>
        <begin position="122"/>
        <end position="142"/>
    </location>
</feature>
<gene>
    <name evidence="2" type="ORF">PG996_000750</name>
</gene>
<feature type="compositionally biased region" description="Basic and acidic residues" evidence="1">
    <location>
        <begin position="56"/>
        <end position="73"/>
    </location>
</feature>
<evidence type="ECO:0000313" key="3">
    <source>
        <dbReference type="Proteomes" id="UP001446871"/>
    </source>
</evidence>
<proteinExistence type="predicted"/>
<keyword evidence="3" id="KW-1185">Reference proteome</keyword>
<feature type="region of interest" description="Disordered" evidence="1">
    <location>
        <begin position="38"/>
        <end position="144"/>
    </location>
</feature>
<organism evidence="2 3">
    <name type="scientific">Apiospora saccharicola</name>
    <dbReference type="NCBI Taxonomy" id="335842"/>
    <lineage>
        <taxon>Eukaryota</taxon>
        <taxon>Fungi</taxon>
        <taxon>Dikarya</taxon>
        <taxon>Ascomycota</taxon>
        <taxon>Pezizomycotina</taxon>
        <taxon>Sordariomycetes</taxon>
        <taxon>Xylariomycetidae</taxon>
        <taxon>Amphisphaeriales</taxon>
        <taxon>Apiosporaceae</taxon>
        <taxon>Apiospora</taxon>
    </lineage>
</organism>
<reference evidence="2 3" key="1">
    <citation type="submission" date="2023-01" db="EMBL/GenBank/DDBJ databases">
        <title>Analysis of 21 Apiospora genomes using comparative genomics revels a genus with tremendous synthesis potential of carbohydrate active enzymes and secondary metabolites.</title>
        <authorList>
            <person name="Sorensen T."/>
        </authorList>
    </citation>
    <scope>NUCLEOTIDE SEQUENCE [LARGE SCALE GENOMIC DNA]</scope>
    <source>
        <strain evidence="2 3">CBS 83171</strain>
    </source>
</reference>
<dbReference type="EMBL" id="JAQQWM010000001">
    <property type="protein sequence ID" value="KAK8081969.1"/>
    <property type="molecule type" value="Genomic_DNA"/>
</dbReference>